<feature type="transmembrane region" description="Helical" evidence="11">
    <location>
        <begin position="648"/>
        <end position="669"/>
    </location>
</feature>
<dbReference type="RefSeq" id="WP_197441715.1">
    <property type="nucleotide sequence ID" value="NZ_CP036267.1"/>
</dbReference>
<evidence type="ECO:0000256" key="5">
    <source>
        <dbReference type="ARBA" id="ARBA00022692"/>
    </source>
</evidence>
<proteinExistence type="inferred from homology"/>
<accession>A0A517QQF1</accession>
<dbReference type="Gene3D" id="2.30.42.10">
    <property type="match status" value="3"/>
</dbReference>
<keyword evidence="10 11" id="KW-0472">Membrane</keyword>
<feature type="transmembrane region" description="Helical" evidence="11">
    <location>
        <begin position="115"/>
        <end position="137"/>
    </location>
</feature>
<feature type="domain" description="PDZ" evidence="12">
    <location>
        <begin position="218"/>
        <end position="293"/>
    </location>
</feature>
<dbReference type="PANTHER" id="PTHR42837">
    <property type="entry name" value="REGULATOR OF SIGMA-E PROTEASE RSEP"/>
    <property type="match status" value="1"/>
</dbReference>
<keyword evidence="14" id="KW-1185">Reference proteome</keyword>
<name>A0A517QQF1_9PLAN</name>
<feature type="domain" description="PDZ" evidence="12">
    <location>
        <begin position="128"/>
        <end position="201"/>
    </location>
</feature>
<dbReference type="GO" id="GO:0004222">
    <property type="term" value="F:metalloendopeptidase activity"/>
    <property type="evidence" value="ECO:0007669"/>
    <property type="project" value="InterPro"/>
</dbReference>
<evidence type="ECO:0000256" key="10">
    <source>
        <dbReference type="ARBA" id="ARBA00023136"/>
    </source>
</evidence>
<evidence type="ECO:0000259" key="12">
    <source>
        <dbReference type="SMART" id="SM00228"/>
    </source>
</evidence>
<dbReference type="InterPro" id="IPR004387">
    <property type="entry name" value="Pept_M50_Zn"/>
</dbReference>
<feature type="transmembrane region" description="Helical" evidence="11">
    <location>
        <begin position="607"/>
        <end position="636"/>
    </location>
</feature>
<sequence>MDFIDFTLLSFLDGSSLLNILIAAAGLGMVIFFHELGHFLVAKWCDVNVERFSIGFGQPILARKWGETEYWLSWIPFGGYVKMLGQDDMDPGQMTDDEVAEDPRSYSAKSVPQRMAIISAGVIMNIITGFLFFVIAFSSGVETTDRVVGNVEVGMPGWTNGLRMGDTITSINGRVVENFEDILRGTALSRGAIRLEGFHEDDSKFDITLTPAKEGIVRQIGLRPNNSTTVHTFAKPEEFSIKLPGTATADVDFQPGDTIESVNGTAIEDYTQLVDVLHETAAETLDVGVRRKGKSAETVHLKVPPQQFVGFGMRMWIGKVEAVRKDSPAEKAGLKVGDQIAKIIEDGVEAGTTDGGEDALETAHDPFRLTEYFSERAGKEVTVVVSREVKGGSPEEVELKIVPESRPAWSEPPLSPASLLSIPSIGVGYNLMHSVYSVDEGSVAAEHGIQKRDQLLKITLKQKEGAKPDRIGEKSYAIEIRENNVAYAFWLIQEFGRSRSVEFEIKRADGEKPVIVQMDPQPIEGWYMPTVRGLVLTSEMTTQSADSLQGAIGMAGRYTVTSMEDIYLTLRGLIMGSISHKGLSGPLRIAGMAFGFADLGIGHFLRFLGLISINLAVINFLPIPVLDGGHMVFLIWEGILRRKPPERVVNFAHLVGFVLILSMMGFVMYQDVVSMWIS</sequence>
<dbReference type="InterPro" id="IPR001478">
    <property type="entry name" value="PDZ"/>
</dbReference>
<dbReference type="EC" id="3.4.24.-" evidence="13"/>
<dbReference type="Pfam" id="PF02163">
    <property type="entry name" value="Peptidase_M50"/>
    <property type="match status" value="1"/>
</dbReference>
<evidence type="ECO:0000256" key="1">
    <source>
        <dbReference type="ARBA" id="ARBA00001947"/>
    </source>
</evidence>
<evidence type="ECO:0000313" key="14">
    <source>
        <dbReference type="Proteomes" id="UP000315724"/>
    </source>
</evidence>
<keyword evidence="6 13" id="KW-0378">Hydrolase</keyword>
<evidence type="ECO:0000256" key="2">
    <source>
        <dbReference type="ARBA" id="ARBA00004141"/>
    </source>
</evidence>
<dbReference type="InterPro" id="IPR036034">
    <property type="entry name" value="PDZ_sf"/>
</dbReference>
<organism evidence="13 14">
    <name type="scientific">Thalassoglobus polymorphus</name>
    <dbReference type="NCBI Taxonomy" id="2527994"/>
    <lineage>
        <taxon>Bacteria</taxon>
        <taxon>Pseudomonadati</taxon>
        <taxon>Planctomycetota</taxon>
        <taxon>Planctomycetia</taxon>
        <taxon>Planctomycetales</taxon>
        <taxon>Planctomycetaceae</taxon>
        <taxon>Thalassoglobus</taxon>
    </lineage>
</organism>
<dbReference type="InterPro" id="IPR008915">
    <property type="entry name" value="Peptidase_M50"/>
</dbReference>
<evidence type="ECO:0000256" key="6">
    <source>
        <dbReference type="ARBA" id="ARBA00022801"/>
    </source>
</evidence>
<evidence type="ECO:0000256" key="7">
    <source>
        <dbReference type="ARBA" id="ARBA00022833"/>
    </source>
</evidence>
<keyword evidence="5 11" id="KW-0812">Transmembrane</keyword>
<keyword evidence="8 11" id="KW-1133">Transmembrane helix</keyword>
<dbReference type="NCBIfam" id="TIGR00054">
    <property type="entry name" value="RIP metalloprotease RseP"/>
    <property type="match status" value="1"/>
</dbReference>
<dbReference type="CDD" id="cd06163">
    <property type="entry name" value="S2P-M50_PDZ_RseP-like"/>
    <property type="match status" value="2"/>
</dbReference>
<evidence type="ECO:0000256" key="9">
    <source>
        <dbReference type="ARBA" id="ARBA00023049"/>
    </source>
</evidence>
<evidence type="ECO:0000256" key="4">
    <source>
        <dbReference type="ARBA" id="ARBA00022670"/>
    </source>
</evidence>
<dbReference type="Proteomes" id="UP000315724">
    <property type="component" value="Chromosome"/>
</dbReference>
<dbReference type="GO" id="GO:0006508">
    <property type="term" value="P:proteolysis"/>
    <property type="evidence" value="ECO:0007669"/>
    <property type="project" value="UniProtKB-KW"/>
</dbReference>
<evidence type="ECO:0000256" key="11">
    <source>
        <dbReference type="SAM" id="Phobius"/>
    </source>
</evidence>
<dbReference type="SMART" id="SM00228">
    <property type="entry name" value="PDZ"/>
    <property type="match status" value="3"/>
</dbReference>
<dbReference type="AlphaFoldDB" id="A0A517QQF1"/>
<feature type="transmembrane region" description="Helical" evidence="11">
    <location>
        <begin position="20"/>
        <end position="41"/>
    </location>
</feature>
<evidence type="ECO:0000256" key="8">
    <source>
        <dbReference type="ARBA" id="ARBA00022989"/>
    </source>
</evidence>
<comment type="subcellular location">
    <subcellularLocation>
        <location evidence="2">Membrane</location>
        <topology evidence="2">Multi-pass membrane protein</topology>
    </subcellularLocation>
</comment>
<comment type="similarity">
    <text evidence="3">Belongs to the peptidase M50B family.</text>
</comment>
<dbReference type="SUPFAM" id="SSF50156">
    <property type="entry name" value="PDZ domain-like"/>
    <property type="match status" value="3"/>
</dbReference>
<evidence type="ECO:0000313" key="13">
    <source>
        <dbReference type="EMBL" id="QDT33854.1"/>
    </source>
</evidence>
<feature type="domain" description="PDZ" evidence="12">
    <location>
        <begin position="307"/>
        <end position="375"/>
    </location>
</feature>
<dbReference type="PANTHER" id="PTHR42837:SF2">
    <property type="entry name" value="MEMBRANE METALLOPROTEASE ARASP2, CHLOROPLASTIC-RELATED"/>
    <property type="match status" value="1"/>
</dbReference>
<dbReference type="KEGG" id="tpol:Mal48_31100"/>
<dbReference type="GO" id="GO:0016020">
    <property type="term" value="C:membrane"/>
    <property type="evidence" value="ECO:0007669"/>
    <property type="project" value="UniProtKB-SubCell"/>
</dbReference>
<evidence type="ECO:0000256" key="3">
    <source>
        <dbReference type="ARBA" id="ARBA00007931"/>
    </source>
</evidence>
<keyword evidence="9 13" id="KW-0482">Metalloprotease</keyword>
<gene>
    <name evidence="13" type="ORF">Mal48_31100</name>
</gene>
<keyword evidence="7" id="KW-0862">Zinc</keyword>
<protein>
    <submittedName>
        <fullName evidence="13">Zinc metalloprotease</fullName>
        <ecNumber evidence="13">3.4.24.-</ecNumber>
    </submittedName>
</protein>
<dbReference type="EMBL" id="CP036267">
    <property type="protein sequence ID" value="QDT33854.1"/>
    <property type="molecule type" value="Genomic_DNA"/>
</dbReference>
<keyword evidence="4 13" id="KW-0645">Protease</keyword>
<comment type="cofactor">
    <cofactor evidence="1">
        <name>Zn(2+)</name>
        <dbReference type="ChEBI" id="CHEBI:29105"/>
    </cofactor>
</comment>
<reference evidence="13 14" key="1">
    <citation type="submission" date="2019-02" db="EMBL/GenBank/DDBJ databases">
        <title>Deep-cultivation of Planctomycetes and their phenomic and genomic characterization uncovers novel biology.</title>
        <authorList>
            <person name="Wiegand S."/>
            <person name="Jogler M."/>
            <person name="Boedeker C."/>
            <person name="Pinto D."/>
            <person name="Vollmers J."/>
            <person name="Rivas-Marin E."/>
            <person name="Kohn T."/>
            <person name="Peeters S.H."/>
            <person name="Heuer A."/>
            <person name="Rast P."/>
            <person name="Oberbeckmann S."/>
            <person name="Bunk B."/>
            <person name="Jeske O."/>
            <person name="Meyerdierks A."/>
            <person name="Storesund J.E."/>
            <person name="Kallscheuer N."/>
            <person name="Luecker S."/>
            <person name="Lage O.M."/>
            <person name="Pohl T."/>
            <person name="Merkel B.J."/>
            <person name="Hornburger P."/>
            <person name="Mueller R.-W."/>
            <person name="Bruemmer F."/>
            <person name="Labrenz M."/>
            <person name="Spormann A.M."/>
            <person name="Op den Camp H."/>
            <person name="Overmann J."/>
            <person name="Amann R."/>
            <person name="Jetten M.S.M."/>
            <person name="Mascher T."/>
            <person name="Medema M.H."/>
            <person name="Devos D.P."/>
            <person name="Kaster A.-K."/>
            <person name="Ovreas L."/>
            <person name="Rohde M."/>
            <person name="Galperin M.Y."/>
            <person name="Jogler C."/>
        </authorList>
    </citation>
    <scope>NUCLEOTIDE SEQUENCE [LARGE SCALE GENOMIC DNA]</scope>
    <source>
        <strain evidence="13 14">Mal48</strain>
    </source>
</reference>